<dbReference type="EMBL" id="AZFW01000080">
    <property type="protein sequence ID" value="KRM26230.1"/>
    <property type="molecule type" value="Genomic_DNA"/>
</dbReference>
<dbReference type="Proteomes" id="UP000050949">
    <property type="component" value="Unassembled WGS sequence"/>
</dbReference>
<proteinExistence type="predicted"/>
<accession>A0A0R1XFL1</accession>
<evidence type="ECO:0000313" key="1">
    <source>
        <dbReference type="EMBL" id="KRM26230.1"/>
    </source>
</evidence>
<comment type="caution">
    <text evidence="1">The sequence shown here is derived from an EMBL/GenBank/DDBJ whole genome shotgun (WGS) entry which is preliminary data.</text>
</comment>
<protein>
    <submittedName>
        <fullName evidence="1">Uncharacterized protein</fullName>
    </submittedName>
</protein>
<dbReference type="RefSeq" id="WP_027829428.1">
    <property type="nucleotide sequence ID" value="NZ_AUEH01000060.1"/>
</dbReference>
<dbReference type="OrthoDB" id="2274831at2"/>
<dbReference type="PATRIC" id="fig|1122147.4.peg.182"/>
<organism evidence="1 2">
    <name type="scientific">Schleiferilactobacillus harbinensis DSM 16991</name>
    <dbReference type="NCBI Taxonomy" id="1122147"/>
    <lineage>
        <taxon>Bacteria</taxon>
        <taxon>Bacillati</taxon>
        <taxon>Bacillota</taxon>
        <taxon>Bacilli</taxon>
        <taxon>Lactobacillales</taxon>
        <taxon>Lactobacillaceae</taxon>
        <taxon>Schleiferilactobacillus</taxon>
    </lineage>
</organism>
<gene>
    <name evidence="1" type="ORF">FC91_GL000177</name>
</gene>
<sequence>MAKYTKQDLYAAYAKHDREGLSKLHEPGTDLDCAVCDEINRITADLEGVSVEELVNSNSMDSSSAEETRYASPQVRMAPHVYKVSIDGNTYLWRVTTQKQWSRLQKQASVDEMTEIPTSEYVKWPVFTPRNSVISLAAFLHSYPKANGPIATLQSYRVTTAGLAARKPGTEDQWIYYDGTNIKEVRRFSEPLQASITRKNKVQIAAPPGSFSLSAGDYLLKLPTGRLLSFTTEEFMALYDIKDSSSWVILSESV</sequence>
<evidence type="ECO:0000313" key="2">
    <source>
        <dbReference type="Proteomes" id="UP000050949"/>
    </source>
</evidence>
<name>A0A0R1XFL1_9LACO</name>
<dbReference type="AlphaFoldDB" id="A0A0R1XFL1"/>
<reference evidence="1 2" key="1">
    <citation type="journal article" date="2015" name="Genome Announc.">
        <title>Expanding the biotechnology potential of lactobacilli through comparative genomics of 213 strains and associated genera.</title>
        <authorList>
            <person name="Sun Z."/>
            <person name="Harris H.M."/>
            <person name="McCann A."/>
            <person name="Guo C."/>
            <person name="Argimon S."/>
            <person name="Zhang W."/>
            <person name="Yang X."/>
            <person name="Jeffery I.B."/>
            <person name="Cooney J.C."/>
            <person name="Kagawa T.F."/>
            <person name="Liu W."/>
            <person name="Song Y."/>
            <person name="Salvetti E."/>
            <person name="Wrobel A."/>
            <person name="Rasinkangas P."/>
            <person name="Parkhill J."/>
            <person name="Rea M.C."/>
            <person name="O'Sullivan O."/>
            <person name="Ritari J."/>
            <person name="Douillard F.P."/>
            <person name="Paul Ross R."/>
            <person name="Yang R."/>
            <person name="Briner A.E."/>
            <person name="Felis G.E."/>
            <person name="de Vos W.M."/>
            <person name="Barrangou R."/>
            <person name="Klaenhammer T.R."/>
            <person name="Caufield P.W."/>
            <person name="Cui Y."/>
            <person name="Zhang H."/>
            <person name="O'Toole P.W."/>
        </authorList>
    </citation>
    <scope>NUCLEOTIDE SEQUENCE [LARGE SCALE GENOMIC DNA]</scope>
    <source>
        <strain evidence="1 2">DSM 16991</strain>
    </source>
</reference>